<dbReference type="Pfam" id="PF00924">
    <property type="entry name" value="MS_channel_2nd"/>
    <property type="match status" value="1"/>
</dbReference>
<dbReference type="SUPFAM" id="SSF82861">
    <property type="entry name" value="Mechanosensitive channel protein MscS (YggB), transmembrane region"/>
    <property type="match status" value="1"/>
</dbReference>
<dbReference type="Gene3D" id="3.30.70.100">
    <property type="match status" value="1"/>
</dbReference>
<evidence type="ECO:0000256" key="6">
    <source>
        <dbReference type="ARBA" id="ARBA00023136"/>
    </source>
</evidence>
<dbReference type="GO" id="GO:0008381">
    <property type="term" value="F:mechanosensitive monoatomic ion channel activity"/>
    <property type="evidence" value="ECO:0007669"/>
    <property type="project" value="UniProtKB-ARBA"/>
</dbReference>
<dbReference type="PANTHER" id="PTHR30347">
    <property type="entry name" value="POTASSIUM CHANNEL RELATED"/>
    <property type="match status" value="1"/>
</dbReference>
<dbReference type="AlphaFoldDB" id="A0A8J7MCJ5"/>
<gene>
    <name evidence="11" type="ORF">JIN82_02865</name>
</gene>
<organism evidence="11 12">
    <name type="scientific">Persicirhabdus sediminis</name>
    <dbReference type="NCBI Taxonomy" id="454144"/>
    <lineage>
        <taxon>Bacteria</taxon>
        <taxon>Pseudomonadati</taxon>
        <taxon>Verrucomicrobiota</taxon>
        <taxon>Verrucomicrobiia</taxon>
        <taxon>Verrucomicrobiales</taxon>
        <taxon>Verrucomicrobiaceae</taxon>
        <taxon>Persicirhabdus</taxon>
    </lineage>
</organism>
<keyword evidence="6 7" id="KW-0472">Membrane</keyword>
<accession>A0A8J7MCJ5</accession>
<evidence type="ECO:0000259" key="8">
    <source>
        <dbReference type="Pfam" id="PF00924"/>
    </source>
</evidence>
<feature type="transmembrane region" description="Helical" evidence="7">
    <location>
        <begin position="122"/>
        <end position="143"/>
    </location>
</feature>
<comment type="caution">
    <text evidence="11">The sequence shown here is derived from an EMBL/GenBank/DDBJ whole genome shotgun (WGS) entry which is preliminary data.</text>
</comment>
<dbReference type="InterPro" id="IPR006685">
    <property type="entry name" value="MscS_channel_2nd"/>
</dbReference>
<evidence type="ECO:0000259" key="9">
    <source>
        <dbReference type="Pfam" id="PF21082"/>
    </source>
</evidence>
<dbReference type="InterPro" id="IPR049278">
    <property type="entry name" value="MS_channel_C"/>
</dbReference>
<comment type="similarity">
    <text evidence="2">Belongs to the MscS (TC 1.A.23) family.</text>
</comment>
<dbReference type="SUPFAM" id="SSF82689">
    <property type="entry name" value="Mechanosensitive channel protein MscS (YggB), C-terminal domain"/>
    <property type="match status" value="1"/>
</dbReference>
<dbReference type="Gene3D" id="1.10.287.1260">
    <property type="match status" value="1"/>
</dbReference>
<evidence type="ECO:0000313" key="12">
    <source>
        <dbReference type="Proteomes" id="UP000624703"/>
    </source>
</evidence>
<feature type="transmembrane region" description="Helical" evidence="7">
    <location>
        <begin position="155"/>
        <end position="177"/>
    </location>
</feature>
<dbReference type="SUPFAM" id="SSF50182">
    <property type="entry name" value="Sm-like ribonucleoproteins"/>
    <property type="match status" value="1"/>
</dbReference>
<feature type="domain" description="Mechanosensitive ion channel MscS C-terminal" evidence="9">
    <location>
        <begin position="320"/>
        <end position="404"/>
    </location>
</feature>
<feature type="transmembrane region" description="Helical" evidence="7">
    <location>
        <begin position="93"/>
        <end position="110"/>
    </location>
</feature>
<evidence type="ECO:0000256" key="3">
    <source>
        <dbReference type="ARBA" id="ARBA00022475"/>
    </source>
</evidence>
<comment type="subcellular location">
    <subcellularLocation>
        <location evidence="1">Cell membrane</location>
        <topology evidence="1">Multi-pass membrane protein</topology>
    </subcellularLocation>
</comment>
<dbReference type="Gene3D" id="2.30.30.60">
    <property type="match status" value="1"/>
</dbReference>
<dbReference type="EMBL" id="JAENIM010000016">
    <property type="protein sequence ID" value="MBK1790093.1"/>
    <property type="molecule type" value="Genomic_DNA"/>
</dbReference>
<dbReference type="InterPro" id="IPR052702">
    <property type="entry name" value="MscS-like_channel"/>
</dbReference>
<reference evidence="11" key="1">
    <citation type="submission" date="2021-01" db="EMBL/GenBank/DDBJ databases">
        <title>Modified the classification status of verrucomicrobia.</title>
        <authorList>
            <person name="Feng X."/>
        </authorList>
    </citation>
    <scope>NUCLEOTIDE SEQUENCE</scope>
    <source>
        <strain evidence="11">_KCTC 22039</strain>
    </source>
</reference>
<proteinExistence type="inferred from homology"/>
<feature type="domain" description="Mechanosensitive ion channel transmembrane helices 2/3" evidence="10">
    <location>
        <begin position="204"/>
        <end position="245"/>
    </location>
</feature>
<keyword evidence="12" id="KW-1185">Reference proteome</keyword>
<evidence type="ECO:0000256" key="1">
    <source>
        <dbReference type="ARBA" id="ARBA00004651"/>
    </source>
</evidence>
<dbReference type="GO" id="GO:0005886">
    <property type="term" value="C:plasma membrane"/>
    <property type="evidence" value="ECO:0007669"/>
    <property type="project" value="UniProtKB-SubCell"/>
</dbReference>
<feature type="transmembrane region" description="Helical" evidence="7">
    <location>
        <begin position="21"/>
        <end position="41"/>
    </location>
</feature>
<evidence type="ECO:0000256" key="2">
    <source>
        <dbReference type="ARBA" id="ARBA00008017"/>
    </source>
</evidence>
<feature type="domain" description="Mechanosensitive ion channel MscS" evidence="8">
    <location>
        <begin position="247"/>
        <end position="312"/>
    </location>
</feature>
<evidence type="ECO:0000256" key="5">
    <source>
        <dbReference type="ARBA" id="ARBA00022989"/>
    </source>
</evidence>
<sequence>MPDFTPVIEYFNLLLETKDDWWQWSCIALCIGLAFLAVHLLKITLFAENSSCKRFCLRFFNPGSKVSGFPIVLSLLFWLSWDIRENLGYSNHYLFNAAFLTSAYSVYHIVNSITKSSFIPRTLGATILVLFTLKLVGLSQPLYKSLSGASINFGAISINFWNISLAIIAFAIIIWLAHLTERFTKATLGSRSDIPPSIKVLLYKATKFLFYTVATLASLSIAGVDLASLTVFTGALGLGIGFGLQKVISNLISGVIILLDKSIKPGDVIEVDGTYGWINSLHTRYVSVRTRDRKEHLIPNEDLVTNKVINWSFSDNNVRIKADVGVSYDTDIPQALEILTSCVEGIDRVLKNPKPVALLISFGDSSINLQLRFWINDPAAGVTNCRSQVMLNIWQKFKEAGIQIPYPQRDLHIVSSKISTESSQLDGTANDTAPSS</sequence>
<feature type="transmembrane region" description="Helical" evidence="7">
    <location>
        <begin position="208"/>
        <end position="229"/>
    </location>
</feature>
<dbReference type="InterPro" id="IPR049142">
    <property type="entry name" value="MS_channel_1st"/>
</dbReference>
<keyword evidence="4 7" id="KW-0812">Transmembrane</keyword>
<dbReference type="InterPro" id="IPR011066">
    <property type="entry name" value="MscS_channel_C_sf"/>
</dbReference>
<name>A0A8J7MCJ5_9BACT</name>
<evidence type="ECO:0000259" key="10">
    <source>
        <dbReference type="Pfam" id="PF21088"/>
    </source>
</evidence>
<feature type="transmembrane region" description="Helical" evidence="7">
    <location>
        <begin position="62"/>
        <end position="81"/>
    </location>
</feature>
<keyword evidence="3" id="KW-1003">Cell membrane</keyword>
<dbReference type="InterPro" id="IPR011014">
    <property type="entry name" value="MscS_channel_TM-2"/>
</dbReference>
<dbReference type="Proteomes" id="UP000624703">
    <property type="component" value="Unassembled WGS sequence"/>
</dbReference>
<evidence type="ECO:0000313" key="11">
    <source>
        <dbReference type="EMBL" id="MBK1790093.1"/>
    </source>
</evidence>
<keyword evidence="5 7" id="KW-1133">Transmembrane helix</keyword>
<evidence type="ECO:0000256" key="7">
    <source>
        <dbReference type="SAM" id="Phobius"/>
    </source>
</evidence>
<dbReference type="Pfam" id="PF21082">
    <property type="entry name" value="MS_channel_3rd"/>
    <property type="match status" value="1"/>
</dbReference>
<dbReference type="InterPro" id="IPR023408">
    <property type="entry name" value="MscS_beta-dom_sf"/>
</dbReference>
<dbReference type="RefSeq" id="WP_200310132.1">
    <property type="nucleotide sequence ID" value="NZ_JAENIM010000016.1"/>
</dbReference>
<protein>
    <submittedName>
        <fullName evidence="11">Mechanosensitive ion channel</fullName>
    </submittedName>
</protein>
<dbReference type="PANTHER" id="PTHR30347:SF1">
    <property type="entry name" value="MECHANOSENSITIVE CHANNEL MSCK"/>
    <property type="match status" value="1"/>
</dbReference>
<dbReference type="InterPro" id="IPR010920">
    <property type="entry name" value="LSM_dom_sf"/>
</dbReference>
<evidence type="ECO:0000256" key="4">
    <source>
        <dbReference type="ARBA" id="ARBA00022692"/>
    </source>
</evidence>
<dbReference type="Pfam" id="PF21088">
    <property type="entry name" value="MS_channel_1st"/>
    <property type="match status" value="1"/>
</dbReference>